<gene>
    <name evidence="6" type="ORF">GCM10017790_58750</name>
</gene>
<keyword evidence="7" id="KW-1185">Reference proteome</keyword>
<dbReference type="SUPFAM" id="SSF46785">
    <property type="entry name" value="Winged helix' DNA-binding domain"/>
    <property type="match status" value="1"/>
</dbReference>
<evidence type="ECO:0000256" key="2">
    <source>
        <dbReference type="ARBA" id="ARBA00023015"/>
    </source>
</evidence>
<organism evidence="6 7">
    <name type="scientific">Amycolatopsis oliviviridis</name>
    <dbReference type="NCBI Taxonomy" id="1471590"/>
    <lineage>
        <taxon>Bacteria</taxon>
        <taxon>Bacillati</taxon>
        <taxon>Actinomycetota</taxon>
        <taxon>Actinomycetes</taxon>
        <taxon>Pseudonocardiales</taxon>
        <taxon>Pseudonocardiaceae</taxon>
        <taxon>Amycolatopsis</taxon>
    </lineage>
</organism>
<dbReference type="EMBL" id="BNAY01000007">
    <property type="protein sequence ID" value="GHH28240.1"/>
    <property type="molecule type" value="Genomic_DNA"/>
</dbReference>
<accession>A0ABQ3LZK0</accession>
<protein>
    <submittedName>
        <fullName evidence="6">LysR family transcriptional regulator</fullName>
    </submittedName>
</protein>
<feature type="domain" description="HTH lysR-type" evidence="5">
    <location>
        <begin position="1"/>
        <end position="58"/>
    </location>
</feature>
<keyword evidence="3" id="KW-0238">DNA-binding</keyword>
<evidence type="ECO:0000259" key="5">
    <source>
        <dbReference type="PROSITE" id="PS50931"/>
    </source>
</evidence>
<proteinExistence type="inferred from homology"/>
<dbReference type="PANTHER" id="PTHR30346:SF0">
    <property type="entry name" value="HCA OPERON TRANSCRIPTIONAL ACTIVATOR HCAR"/>
    <property type="match status" value="1"/>
</dbReference>
<dbReference type="PANTHER" id="PTHR30346">
    <property type="entry name" value="TRANSCRIPTIONAL DUAL REGULATOR HCAR-RELATED"/>
    <property type="match status" value="1"/>
</dbReference>
<sequence>MELRHLRYFLAVFDEGSISQAAKRLDVAQPALSRTMRALEDDLGVPLLTRVSGSATPTEAGRVLADHARAVLERIDTMVEHTRATSVRGEHVRCAAATGDVPLAMQLTSSYPGAEIITGEPGTLLGRLWADNCDVILIRGPFDSQGLDTEVVRTDARVVLLRAGHSLAAKERLHISHLRDEPITIWPAMSDVEREHWAGADLDRHQWREGPTNTTATDVMVAVQRGQAIAFIQGSLLPEGFEPPGICVRPVDGISPSTLRLAWREESTSLAIARFVTHIVAAAGFGRGV</sequence>
<evidence type="ECO:0000313" key="6">
    <source>
        <dbReference type="EMBL" id="GHH28240.1"/>
    </source>
</evidence>
<dbReference type="Gene3D" id="1.10.10.10">
    <property type="entry name" value="Winged helix-like DNA-binding domain superfamily/Winged helix DNA-binding domain"/>
    <property type="match status" value="1"/>
</dbReference>
<dbReference type="InterPro" id="IPR036388">
    <property type="entry name" value="WH-like_DNA-bd_sf"/>
</dbReference>
<evidence type="ECO:0000256" key="1">
    <source>
        <dbReference type="ARBA" id="ARBA00009437"/>
    </source>
</evidence>
<name>A0ABQ3LZK0_9PSEU</name>
<evidence type="ECO:0000256" key="3">
    <source>
        <dbReference type="ARBA" id="ARBA00023125"/>
    </source>
</evidence>
<dbReference type="InterPro" id="IPR036390">
    <property type="entry name" value="WH_DNA-bd_sf"/>
</dbReference>
<dbReference type="PRINTS" id="PR00039">
    <property type="entry name" value="HTHLYSR"/>
</dbReference>
<keyword evidence="2" id="KW-0805">Transcription regulation</keyword>
<comment type="caution">
    <text evidence="6">The sequence shown here is derived from an EMBL/GenBank/DDBJ whole genome shotgun (WGS) entry which is preliminary data.</text>
</comment>
<keyword evidence="4" id="KW-0804">Transcription</keyword>
<dbReference type="Gene3D" id="3.40.190.10">
    <property type="entry name" value="Periplasmic binding protein-like II"/>
    <property type="match status" value="2"/>
</dbReference>
<dbReference type="PROSITE" id="PS50931">
    <property type="entry name" value="HTH_LYSR"/>
    <property type="match status" value="1"/>
</dbReference>
<dbReference type="SUPFAM" id="SSF53850">
    <property type="entry name" value="Periplasmic binding protein-like II"/>
    <property type="match status" value="1"/>
</dbReference>
<reference evidence="7" key="1">
    <citation type="journal article" date="2019" name="Int. J. Syst. Evol. Microbiol.">
        <title>The Global Catalogue of Microorganisms (GCM) 10K type strain sequencing project: providing services to taxonomists for standard genome sequencing and annotation.</title>
        <authorList>
            <consortium name="The Broad Institute Genomics Platform"/>
            <consortium name="The Broad Institute Genome Sequencing Center for Infectious Disease"/>
            <person name="Wu L."/>
            <person name="Ma J."/>
        </authorList>
    </citation>
    <scope>NUCLEOTIDE SEQUENCE [LARGE SCALE GENOMIC DNA]</scope>
    <source>
        <strain evidence="7">CGMCC 4.7683</strain>
    </source>
</reference>
<dbReference type="CDD" id="cd05466">
    <property type="entry name" value="PBP2_LTTR_substrate"/>
    <property type="match status" value="1"/>
</dbReference>
<evidence type="ECO:0000313" key="7">
    <source>
        <dbReference type="Proteomes" id="UP000635387"/>
    </source>
</evidence>
<dbReference type="Proteomes" id="UP000635387">
    <property type="component" value="Unassembled WGS sequence"/>
</dbReference>
<dbReference type="RefSeq" id="WP_191257634.1">
    <property type="nucleotide sequence ID" value="NZ_BNAY01000007.1"/>
</dbReference>
<dbReference type="Pfam" id="PF00126">
    <property type="entry name" value="HTH_1"/>
    <property type="match status" value="1"/>
</dbReference>
<dbReference type="InterPro" id="IPR000847">
    <property type="entry name" value="LysR_HTH_N"/>
</dbReference>
<dbReference type="Pfam" id="PF03466">
    <property type="entry name" value="LysR_substrate"/>
    <property type="match status" value="1"/>
</dbReference>
<dbReference type="InterPro" id="IPR005119">
    <property type="entry name" value="LysR_subst-bd"/>
</dbReference>
<evidence type="ECO:0000256" key="4">
    <source>
        <dbReference type="ARBA" id="ARBA00023163"/>
    </source>
</evidence>
<comment type="similarity">
    <text evidence="1">Belongs to the LysR transcriptional regulatory family.</text>
</comment>